<evidence type="ECO:0000256" key="2">
    <source>
        <dbReference type="ARBA" id="ARBA00023136"/>
    </source>
</evidence>
<feature type="region of interest" description="Disordered" evidence="3">
    <location>
        <begin position="57"/>
        <end position="130"/>
    </location>
</feature>
<name>A0ABT8FAD7_9ACTN</name>
<keyword evidence="4" id="KW-1133">Transmembrane helix</keyword>
<evidence type="ECO:0000259" key="5">
    <source>
        <dbReference type="PROSITE" id="PS50076"/>
    </source>
</evidence>
<dbReference type="SMART" id="SM00271">
    <property type="entry name" value="DnaJ"/>
    <property type="match status" value="1"/>
</dbReference>
<dbReference type="SUPFAM" id="SSF46565">
    <property type="entry name" value="Chaperone J-domain"/>
    <property type="match status" value="1"/>
</dbReference>
<organism evidence="6 7">
    <name type="scientific">Nocardioides oceani</name>
    <dbReference type="NCBI Taxonomy" id="3058369"/>
    <lineage>
        <taxon>Bacteria</taxon>
        <taxon>Bacillati</taxon>
        <taxon>Actinomycetota</taxon>
        <taxon>Actinomycetes</taxon>
        <taxon>Propionibacteriales</taxon>
        <taxon>Nocardioidaceae</taxon>
        <taxon>Nocardioides</taxon>
    </lineage>
</organism>
<evidence type="ECO:0000313" key="7">
    <source>
        <dbReference type="Proteomes" id="UP001168620"/>
    </source>
</evidence>
<sequence length="294" mass="32057">MSPSWYDLLDVPPDATTDEVRAAWRAQLADLDPTDRRFAVLNEAAAVLLDPERRAAHDAELAGRTAHPSPTSTPTPAAASPVDARVTPDRRQPVFRRRTPSATAAATGTTETTQTVETTGPDADTGTDAGTRRRRVPAWVPFVLGVLTAAVLATTFWVAATVPADDDVLAGTRTAQSTAERAVVPLLSYDHRTLEEDRAAALPYLSDDFREDYEQLFTQIEENAPATRTVVQAEVRASSITRGGEDRVQVLVFVDQLTTNAQTSEPVTYRNQVTVTMERDGDDWLVDDLRTTRG</sequence>
<gene>
    <name evidence="6" type="ORF">QWY28_01690</name>
</gene>
<dbReference type="InterPro" id="IPR001623">
    <property type="entry name" value="DnaJ_domain"/>
</dbReference>
<evidence type="ECO:0000256" key="1">
    <source>
        <dbReference type="ARBA" id="ARBA00004370"/>
    </source>
</evidence>
<feature type="transmembrane region" description="Helical" evidence="4">
    <location>
        <begin position="139"/>
        <end position="160"/>
    </location>
</feature>
<evidence type="ECO:0000256" key="4">
    <source>
        <dbReference type="SAM" id="Phobius"/>
    </source>
</evidence>
<dbReference type="Proteomes" id="UP001168620">
    <property type="component" value="Unassembled WGS sequence"/>
</dbReference>
<dbReference type="InterPro" id="IPR036869">
    <property type="entry name" value="J_dom_sf"/>
</dbReference>
<dbReference type="PANTHER" id="PTHR37042:SF4">
    <property type="entry name" value="OUTER MEMBRANE PROTEIN RV1973"/>
    <property type="match status" value="1"/>
</dbReference>
<dbReference type="PROSITE" id="PS50076">
    <property type="entry name" value="DNAJ_2"/>
    <property type="match status" value="1"/>
</dbReference>
<evidence type="ECO:0000313" key="6">
    <source>
        <dbReference type="EMBL" id="MDN4171646.1"/>
    </source>
</evidence>
<accession>A0ABT8FAD7</accession>
<dbReference type="Pfam" id="PF00226">
    <property type="entry name" value="DnaJ"/>
    <property type="match status" value="1"/>
</dbReference>
<reference evidence="6" key="1">
    <citation type="submission" date="2023-06" db="EMBL/GenBank/DDBJ databases">
        <title>Draft genome sequence of Nocardioides sp. SOB77.</title>
        <authorList>
            <person name="Zhang G."/>
        </authorList>
    </citation>
    <scope>NUCLEOTIDE SEQUENCE</scope>
    <source>
        <strain evidence="6">SOB77</strain>
    </source>
</reference>
<comment type="caution">
    <text evidence="6">The sequence shown here is derived from an EMBL/GenBank/DDBJ whole genome shotgun (WGS) entry which is preliminary data.</text>
</comment>
<dbReference type="Gene3D" id="1.10.287.110">
    <property type="entry name" value="DnaJ domain"/>
    <property type="match status" value="1"/>
</dbReference>
<feature type="domain" description="J" evidence="5">
    <location>
        <begin position="4"/>
        <end position="61"/>
    </location>
</feature>
<dbReference type="PANTHER" id="PTHR37042">
    <property type="entry name" value="OUTER MEMBRANE PROTEIN RV1973"/>
    <property type="match status" value="1"/>
</dbReference>
<keyword evidence="2 4" id="KW-0472">Membrane</keyword>
<keyword evidence="7" id="KW-1185">Reference proteome</keyword>
<evidence type="ECO:0000256" key="3">
    <source>
        <dbReference type="SAM" id="MobiDB-lite"/>
    </source>
</evidence>
<protein>
    <submittedName>
        <fullName evidence="6">DnaJ domain-containing protein</fullName>
    </submittedName>
</protein>
<proteinExistence type="predicted"/>
<feature type="compositionally biased region" description="Low complexity" evidence="3">
    <location>
        <begin position="68"/>
        <end position="81"/>
    </location>
</feature>
<keyword evidence="4" id="KW-0812">Transmembrane</keyword>
<dbReference type="RefSeq" id="WP_300950569.1">
    <property type="nucleotide sequence ID" value="NZ_JAUHJQ010000001.1"/>
</dbReference>
<dbReference type="EMBL" id="JAUHJQ010000001">
    <property type="protein sequence ID" value="MDN4171646.1"/>
    <property type="molecule type" value="Genomic_DNA"/>
</dbReference>
<comment type="subcellular location">
    <subcellularLocation>
        <location evidence="1">Membrane</location>
    </subcellularLocation>
</comment>
<feature type="compositionally biased region" description="Low complexity" evidence="3">
    <location>
        <begin position="102"/>
        <end position="129"/>
    </location>
</feature>